<feature type="region of interest" description="Disordered" evidence="1">
    <location>
        <begin position="165"/>
        <end position="215"/>
    </location>
</feature>
<evidence type="ECO:0000256" key="2">
    <source>
        <dbReference type="SAM" id="Phobius"/>
    </source>
</evidence>
<keyword evidence="5" id="KW-1185">Reference proteome</keyword>
<organism evidence="4 5">
    <name type="scientific">Paragonimus skrjabini miyazakii</name>
    <dbReference type="NCBI Taxonomy" id="59628"/>
    <lineage>
        <taxon>Eukaryota</taxon>
        <taxon>Metazoa</taxon>
        <taxon>Spiralia</taxon>
        <taxon>Lophotrochozoa</taxon>
        <taxon>Platyhelminthes</taxon>
        <taxon>Trematoda</taxon>
        <taxon>Digenea</taxon>
        <taxon>Plagiorchiida</taxon>
        <taxon>Troglotremata</taxon>
        <taxon>Troglotrematidae</taxon>
        <taxon>Paragonimus</taxon>
    </lineage>
</organism>
<sequence>MAIPKYTFLRCPYDITSRSSKPMREYLYRSLFKDNHEQYAIRRHTEHGFEITVPELCFHQFNERSDRRTLGTNDKVINSFERWRLDARKLLLQTEQQFRRSKIRFSESVNEERVGDNVIPQERIEISEHQQVVVGTHSNGPTNHILKIRPEIETPDFTRFRFPSEVDKSDRLSKSNKHEMLDNTQQTKNHSETSESSTVSGLSPDITRRPRQSENFMSENFRTKKLQKMNEYDIMVSPLFSHQSRQTTRAQSERKLDETLENDPIGIETKVRDRTVHFPLYRERLRHRPLKNHQSMASMISHRYKDDSSLDLKTPREIISEAVRTSFNRMLLENNSWLERIRVNRQFDDIQWIFDPRIHQYTRKRDDHIHFDKIRRTEVPTDREDIEIYKREILKQGTPWWTPIVRWTEGSWSYVPTTETSKGFVRSLDREVGRDKVVDKTHTSTWTSHLSELRTFVQDRMLSEQKPLTFAKSEDTRFSHQATIDPSFVILPASTTASCQVVLSRTNITQQISLEWYRYSARTERPELLLSISLGEQKAHTVSPRFLEPVRIYAYPPLKWTDIYTVNINPLRILDYGYYACRNRYMSGTSDSSTIEITKVSPRPLCIMQRGSRPQVRLMKLVGSRLREVTTYSNMWSEVDSVKSSKLPDEKSRNNIHVSECLEAGMELIVYCVVIPFQLLCERADDIAGGLRLMDTRTQAYLHVPTEATVNQSRTLELPDLTHEVPLPDTLSSVDWTVQFRAWRITLHSKHTDASVFCKAQPELRPASFANPDYWQWLKVQLTPERRHQLSRRSLPLKLCVSSGPGTLIIHPRPISRDDKFLLALVQIQPHQELTCSLSDTALGRLNLTMYPIAHGKVLQAEIEGLSNPPSWRDPNSLPNPWPQTYYPNRIGVLIPSNWSVLGYYFVHCSVVGTNITSTFILNVQPPQWTLRQLAVDVRMAWMVIMLPVLVLIYTNLRRCMHERRERQERHLLALFRDIEAEISLDDV</sequence>
<dbReference type="PROSITE" id="PS50835">
    <property type="entry name" value="IG_LIKE"/>
    <property type="match status" value="1"/>
</dbReference>
<evidence type="ECO:0000313" key="4">
    <source>
        <dbReference type="EMBL" id="KAF7233087.1"/>
    </source>
</evidence>
<protein>
    <recommendedName>
        <fullName evidence="3">Ig-like domain-containing protein</fullName>
    </recommendedName>
</protein>
<dbReference type="EMBL" id="JTDE01021323">
    <property type="protein sequence ID" value="KAF7233087.1"/>
    <property type="molecule type" value="Genomic_DNA"/>
</dbReference>
<feature type="compositionally biased region" description="Polar residues" evidence="1">
    <location>
        <begin position="182"/>
        <end position="201"/>
    </location>
</feature>
<gene>
    <name evidence="4" type="ORF">EG68_10515</name>
</gene>
<evidence type="ECO:0000256" key="1">
    <source>
        <dbReference type="SAM" id="MobiDB-lite"/>
    </source>
</evidence>
<feature type="compositionally biased region" description="Basic and acidic residues" evidence="1">
    <location>
        <begin position="165"/>
        <end position="181"/>
    </location>
</feature>
<keyword evidence="2" id="KW-1133">Transmembrane helix</keyword>
<keyword evidence="2" id="KW-0472">Membrane</keyword>
<feature type="domain" description="Ig-like" evidence="3">
    <location>
        <begin position="467"/>
        <end position="598"/>
    </location>
</feature>
<comment type="caution">
    <text evidence="4">The sequence shown here is derived from an EMBL/GenBank/DDBJ whole genome shotgun (WGS) entry which is preliminary data.</text>
</comment>
<dbReference type="Proteomes" id="UP000822476">
    <property type="component" value="Unassembled WGS sequence"/>
</dbReference>
<dbReference type="OrthoDB" id="6251461at2759"/>
<evidence type="ECO:0000313" key="5">
    <source>
        <dbReference type="Proteomes" id="UP000822476"/>
    </source>
</evidence>
<name>A0A8S9YF74_9TREM</name>
<keyword evidence="2" id="KW-0812">Transmembrane</keyword>
<reference evidence="4" key="1">
    <citation type="submission" date="2019-07" db="EMBL/GenBank/DDBJ databases">
        <title>Annotation for the trematode Paragonimus miyazaki's.</title>
        <authorList>
            <person name="Choi Y.-J."/>
        </authorList>
    </citation>
    <scope>NUCLEOTIDE SEQUENCE</scope>
    <source>
        <strain evidence="4">Japan</strain>
    </source>
</reference>
<feature type="transmembrane region" description="Helical" evidence="2">
    <location>
        <begin position="940"/>
        <end position="957"/>
    </location>
</feature>
<proteinExistence type="predicted"/>
<dbReference type="InterPro" id="IPR007110">
    <property type="entry name" value="Ig-like_dom"/>
</dbReference>
<accession>A0A8S9YF74</accession>
<evidence type="ECO:0000259" key="3">
    <source>
        <dbReference type="PROSITE" id="PS50835"/>
    </source>
</evidence>
<dbReference type="AlphaFoldDB" id="A0A8S9YF74"/>